<feature type="transmembrane region" description="Helical" evidence="7">
    <location>
        <begin position="347"/>
        <end position="368"/>
    </location>
</feature>
<dbReference type="InterPro" id="IPR036259">
    <property type="entry name" value="MFS_trans_sf"/>
</dbReference>
<dbReference type="SUPFAM" id="SSF103473">
    <property type="entry name" value="MFS general substrate transporter"/>
    <property type="match status" value="1"/>
</dbReference>
<feature type="domain" description="Major facilitator superfamily (MFS) profile" evidence="8">
    <location>
        <begin position="1"/>
        <end position="397"/>
    </location>
</feature>
<name>A0ABW7YFQ7_STRCE</name>
<feature type="transmembrane region" description="Helical" evidence="7">
    <location>
        <begin position="146"/>
        <end position="168"/>
    </location>
</feature>
<evidence type="ECO:0000313" key="9">
    <source>
        <dbReference type="EMBL" id="MFI5681245.1"/>
    </source>
</evidence>
<dbReference type="Gene3D" id="1.20.1250.20">
    <property type="entry name" value="MFS general substrate transporter like domains"/>
    <property type="match status" value="2"/>
</dbReference>
<evidence type="ECO:0000256" key="7">
    <source>
        <dbReference type="SAM" id="Phobius"/>
    </source>
</evidence>
<evidence type="ECO:0000259" key="8">
    <source>
        <dbReference type="PROSITE" id="PS50850"/>
    </source>
</evidence>
<dbReference type="PROSITE" id="PS50850">
    <property type="entry name" value="MFS"/>
    <property type="match status" value="1"/>
</dbReference>
<proteinExistence type="predicted"/>
<evidence type="ECO:0000256" key="5">
    <source>
        <dbReference type="ARBA" id="ARBA00022989"/>
    </source>
</evidence>
<evidence type="ECO:0000256" key="1">
    <source>
        <dbReference type="ARBA" id="ARBA00004651"/>
    </source>
</evidence>
<feature type="transmembrane region" description="Helical" evidence="7">
    <location>
        <begin position="50"/>
        <end position="70"/>
    </location>
</feature>
<dbReference type="EMBL" id="JBITDC010000027">
    <property type="protein sequence ID" value="MFI5681245.1"/>
    <property type="molecule type" value="Genomic_DNA"/>
</dbReference>
<keyword evidence="6 7" id="KW-0472">Membrane</keyword>
<dbReference type="Pfam" id="PF07690">
    <property type="entry name" value="MFS_1"/>
    <property type="match status" value="1"/>
</dbReference>
<evidence type="ECO:0000256" key="2">
    <source>
        <dbReference type="ARBA" id="ARBA00022448"/>
    </source>
</evidence>
<dbReference type="PANTHER" id="PTHR23517:SF3">
    <property type="entry name" value="INTEGRAL MEMBRANE TRANSPORT PROTEIN"/>
    <property type="match status" value="1"/>
</dbReference>
<protein>
    <submittedName>
        <fullName evidence="9">MFS transporter</fullName>
    </submittedName>
</protein>
<evidence type="ECO:0000256" key="4">
    <source>
        <dbReference type="ARBA" id="ARBA00022692"/>
    </source>
</evidence>
<feature type="transmembrane region" description="Helical" evidence="7">
    <location>
        <begin position="20"/>
        <end position="38"/>
    </location>
</feature>
<dbReference type="Proteomes" id="UP001612415">
    <property type="component" value="Unassembled WGS sequence"/>
</dbReference>
<comment type="subcellular location">
    <subcellularLocation>
        <location evidence="1">Cell membrane</location>
        <topology evidence="1">Multi-pass membrane protein</topology>
    </subcellularLocation>
</comment>
<evidence type="ECO:0000256" key="3">
    <source>
        <dbReference type="ARBA" id="ARBA00022475"/>
    </source>
</evidence>
<keyword evidence="4 7" id="KW-0812">Transmembrane</keyword>
<keyword evidence="10" id="KW-1185">Reference proteome</keyword>
<keyword evidence="2" id="KW-0813">Transport</keyword>
<feature type="transmembrane region" description="Helical" evidence="7">
    <location>
        <begin position="310"/>
        <end position="335"/>
    </location>
</feature>
<dbReference type="PANTHER" id="PTHR23517">
    <property type="entry name" value="RESISTANCE PROTEIN MDTM, PUTATIVE-RELATED-RELATED"/>
    <property type="match status" value="1"/>
</dbReference>
<organism evidence="9 10">
    <name type="scientific">Streptomyces cellulosae</name>
    <dbReference type="NCBI Taxonomy" id="1968"/>
    <lineage>
        <taxon>Bacteria</taxon>
        <taxon>Bacillati</taxon>
        <taxon>Actinomycetota</taxon>
        <taxon>Actinomycetes</taxon>
        <taxon>Kitasatosporales</taxon>
        <taxon>Streptomycetaceae</taxon>
        <taxon>Streptomyces</taxon>
    </lineage>
</organism>
<dbReference type="InterPro" id="IPR050171">
    <property type="entry name" value="MFS_Transporters"/>
</dbReference>
<feature type="transmembrane region" description="Helical" evidence="7">
    <location>
        <begin position="374"/>
        <end position="393"/>
    </location>
</feature>
<sequence length="399" mass="40262">MGLSVEYAERGAVWTRRARWFLPLMAAGGVTMSFTAPLEVLYGRELSRSSVYIGIFMLTSAVGVILIDVFGTRLVPGLDARVALTAGLSLFGVSSIGMGLAPDDLLLMASRVVQGFGGGMMLGAGLQAAVRVHPVPGDTPRALGRFNAAFLFGGAVGSPGGLLLAGLISGKAGYQIAFVVTGVCALGAAVVLAFALPSLKPPPGMPRPRLGLPRFGRSTGGGAALVLAMSGEFLRGGVLFTALPLAGAARQYPTVAIAVGIALMSGSEIAVLTVAYRIIRRVGVVAVLLTAFALGAVCATVLALTSDLTVYLAMSVLLGVSLAGATASLPVLVVAQVGDSSAGLAKFRISAGIGVLAGTVGCAVLGTLTGMAALFWLIAIVLLGSVQLTHFVGRRVGVA</sequence>
<dbReference type="RefSeq" id="WP_398661767.1">
    <property type="nucleotide sequence ID" value="NZ_JBITDC010000027.1"/>
</dbReference>
<keyword evidence="5 7" id="KW-1133">Transmembrane helix</keyword>
<feature type="transmembrane region" description="Helical" evidence="7">
    <location>
        <begin position="282"/>
        <end position="304"/>
    </location>
</feature>
<keyword evidence="3" id="KW-1003">Cell membrane</keyword>
<evidence type="ECO:0000313" key="10">
    <source>
        <dbReference type="Proteomes" id="UP001612415"/>
    </source>
</evidence>
<feature type="transmembrane region" description="Helical" evidence="7">
    <location>
        <begin position="174"/>
        <end position="199"/>
    </location>
</feature>
<dbReference type="InterPro" id="IPR011701">
    <property type="entry name" value="MFS"/>
</dbReference>
<reference evidence="9 10" key="1">
    <citation type="submission" date="2024-10" db="EMBL/GenBank/DDBJ databases">
        <title>The Natural Products Discovery Center: Release of the First 8490 Sequenced Strains for Exploring Actinobacteria Biosynthetic Diversity.</title>
        <authorList>
            <person name="Kalkreuter E."/>
            <person name="Kautsar S.A."/>
            <person name="Yang D."/>
            <person name="Bader C.D."/>
            <person name="Teijaro C.N."/>
            <person name="Fluegel L."/>
            <person name="Davis C.M."/>
            <person name="Simpson J.R."/>
            <person name="Lauterbach L."/>
            <person name="Steele A.D."/>
            <person name="Gui C."/>
            <person name="Meng S."/>
            <person name="Li G."/>
            <person name="Viehrig K."/>
            <person name="Ye F."/>
            <person name="Su P."/>
            <person name="Kiefer A.F."/>
            <person name="Nichols A."/>
            <person name="Cepeda A.J."/>
            <person name="Yan W."/>
            <person name="Fan B."/>
            <person name="Jiang Y."/>
            <person name="Adhikari A."/>
            <person name="Zheng C.-J."/>
            <person name="Schuster L."/>
            <person name="Cowan T.M."/>
            <person name="Smanski M.J."/>
            <person name="Chevrette M.G."/>
            <person name="De Carvalho L.P.S."/>
            <person name="Shen B."/>
        </authorList>
    </citation>
    <scope>NUCLEOTIDE SEQUENCE [LARGE SCALE GENOMIC DNA]</scope>
    <source>
        <strain evidence="9 10">NPDC051599</strain>
    </source>
</reference>
<comment type="caution">
    <text evidence="9">The sequence shown here is derived from an EMBL/GenBank/DDBJ whole genome shotgun (WGS) entry which is preliminary data.</text>
</comment>
<feature type="transmembrane region" description="Helical" evidence="7">
    <location>
        <begin position="82"/>
        <end position="101"/>
    </location>
</feature>
<evidence type="ECO:0000256" key="6">
    <source>
        <dbReference type="ARBA" id="ARBA00023136"/>
    </source>
</evidence>
<feature type="transmembrane region" description="Helical" evidence="7">
    <location>
        <begin position="255"/>
        <end position="275"/>
    </location>
</feature>
<dbReference type="InterPro" id="IPR020846">
    <property type="entry name" value="MFS_dom"/>
</dbReference>
<accession>A0ABW7YFQ7</accession>
<gene>
    <name evidence="9" type="ORF">ACIA8P_42685</name>
</gene>